<sequence length="80" mass="8942">MNKRGTGAVFCLISAILYSTRYISAAIFGSGISTWNERLFNAMLKYVGNSLKVFSILALIIGLVYLIWGEYEELNKNQEG</sequence>
<keyword evidence="1" id="KW-0472">Membrane</keyword>
<evidence type="ECO:0000313" key="2">
    <source>
        <dbReference type="EMBL" id="RKD30009.1"/>
    </source>
</evidence>
<organism evidence="2 3">
    <name type="scientific">Thermohalobacter berrensis</name>
    <dbReference type="NCBI Taxonomy" id="99594"/>
    <lineage>
        <taxon>Bacteria</taxon>
        <taxon>Bacillati</taxon>
        <taxon>Bacillota</taxon>
        <taxon>Tissierellia</taxon>
        <taxon>Tissierellales</taxon>
        <taxon>Thermohalobacteraceae</taxon>
        <taxon>Thermohalobacter</taxon>
    </lineage>
</organism>
<dbReference type="RefSeq" id="WP_120170208.1">
    <property type="nucleotide sequence ID" value="NZ_MCIB01000036.1"/>
</dbReference>
<evidence type="ECO:0000256" key="1">
    <source>
        <dbReference type="SAM" id="Phobius"/>
    </source>
</evidence>
<keyword evidence="1" id="KW-0812">Transmembrane</keyword>
<comment type="caution">
    <text evidence="2">The sequence shown here is derived from an EMBL/GenBank/DDBJ whole genome shotgun (WGS) entry which is preliminary data.</text>
</comment>
<dbReference type="OrthoDB" id="2645700at2"/>
<name>A0A419SXX2_9FIRM</name>
<dbReference type="AlphaFoldDB" id="A0A419SXX2"/>
<evidence type="ECO:0000313" key="3">
    <source>
        <dbReference type="Proteomes" id="UP000284177"/>
    </source>
</evidence>
<dbReference type="EMBL" id="MCIB01000036">
    <property type="protein sequence ID" value="RKD30009.1"/>
    <property type="molecule type" value="Genomic_DNA"/>
</dbReference>
<reference evidence="2 3" key="1">
    <citation type="submission" date="2016-08" db="EMBL/GenBank/DDBJ databases">
        <title>Novel Firmicutes and Novel Genomes.</title>
        <authorList>
            <person name="Poppleton D.I."/>
            <person name="Gribaldo S."/>
        </authorList>
    </citation>
    <scope>NUCLEOTIDE SEQUENCE [LARGE SCALE GENOMIC DNA]</scope>
    <source>
        <strain evidence="2 3">CTT3</strain>
    </source>
</reference>
<protein>
    <submittedName>
        <fullName evidence="2">Uncharacterized protein</fullName>
    </submittedName>
</protein>
<accession>A0A419SXX2</accession>
<keyword evidence="1" id="KW-1133">Transmembrane helix</keyword>
<proteinExistence type="predicted"/>
<dbReference type="Proteomes" id="UP000284177">
    <property type="component" value="Unassembled WGS sequence"/>
</dbReference>
<gene>
    <name evidence="2" type="ORF">BET03_04710</name>
</gene>
<keyword evidence="3" id="KW-1185">Reference proteome</keyword>
<feature type="transmembrane region" description="Helical" evidence="1">
    <location>
        <begin position="49"/>
        <end position="68"/>
    </location>
</feature>